<feature type="domain" description="Phosphofructokinase" evidence="11">
    <location>
        <begin position="123"/>
        <end position="365"/>
    </location>
</feature>
<gene>
    <name evidence="10" type="primary">pfp</name>
    <name evidence="12" type="ORF">HMPREF1218_1558</name>
</gene>
<comment type="caution">
    <text evidence="12">The sequence shown here is derived from an EMBL/GenBank/DDBJ whole genome shotgun (WGS) entry which is preliminary data.</text>
</comment>
<evidence type="ECO:0000259" key="11">
    <source>
        <dbReference type="Pfam" id="PF00365"/>
    </source>
</evidence>
<dbReference type="Proteomes" id="UP000016600">
    <property type="component" value="Unassembled WGS sequence"/>
</dbReference>
<comment type="cofactor">
    <cofactor evidence="1 10">
        <name>Mg(2+)</name>
        <dbReference type="ChEBI" id="CHEBI:18420"/>
    </cofactor>
</comment>
<proteinExistence type="inferred from homology"/>
<evidence type="ECO:0000313" key="12">
    <source>
        <dbReference type="EMBL" id="ERK00034.1"/>
    </source>
</evidence>
<keyword evidence="13" id="KW-1185">Reference proteome</keyword>
<keyword evidence="3 10" id="KW-0963">Cytoplasm</keyword>
<reference evidence="12 13" key="1">
    <citation type="submission" date="2013-08" db="EMBL/GenBank/DDBJ databases">
        <authorList>
            <person name="Durkin A.S."/>
            <person name="Haft D.R."/>
            <person name="McCorrison J."/>
            <person name="Torralba M."/>
            <person name="Gillis M."/>
            <person name="Haft D.H."/>
            <person name="Methe B."/>
            <person name="Sutton G."/>
            <person name="Nelson K.E."/>
        </authorList>
    </citation>
    <scope>NUCLEOTIDE SEQUENCE [LARGE SCALE GENOMIC DNA]</scope>
    <source>
        <strain evidence="12 13">F0068</strain>
    </source>
</reference>
<dbReference type="Pfam" id="PF00365">
    <property type="entry name" value="PFK"/>
    <property type="match status" value="1"/>
</dbReference>
<keyword evidence="5 10" id="KW-0479">Metal-binding</keyword>
<dbReference type="PATRIC" id="fig|1081904.3.peg.1778"/>
<dbReference type="SUPFAM" id="SSF53784">
    <property type="entry name" value="Phosphofructokinase"/>
    <property type="match status" value="1"/>
</dbReference>
<evidence type="ECO:0000256" key="2">
    <source>
        <dbReference type="ARBA" id="ARBA00003138"/>
    </source>
</evidence>
<evidence type="ECO:0000256" key="7">
    <source>
        <dbReference type="ARBA" id="ARBA00022842"/>
    </source>
</evidence>
<comment type="similarity">
    <text evidence="10">Belongs to the phosphofructokinase type A (PFKA) family. PPi-dependent PFK group II subfamily. Clade 'Long' sub-subfamily.</text>
</comment>
<evidence type="ECO:0000256" key="8">
    <source>
        <dbReference type="ARBA" id="ARBA00023152"/>
    </source>
</evidence>
<dbReference type="GO" id="GO:0006002">
    <property type="term" value="P:fructose 6-phosphate metabolic process"/>
    <property type="evidence" value="ECO:0007669"/>
    <property type="project" value="InterPro"/>
</dbReference>
<dbReference type="InterPro" id="IPR000023">
    <property type="entry name" value="Phosphofructokinase_dom"/>
</dbReference>
<evidence type="ECO:0000256" key="1">
    <source>
        <dbReference type="ARBA" id="ARBA00001946"/>
    </source>
</evidence>
<keyword evidence="6 10" id="KW-0418">Kinase</keyword>
<feature type="binding site" description="in other chain" evidence="10">
    <location>
        <begin position="474"/>
        <end position="477"/>
    </location>
    <ligand>
        <name>substrate</name>
        <note>ligand shared between dimeric partners</note>
    </ligand>
</feature>
<comment type="activity regulation">
    <text evidence="10">Non-allosteric.</text>
</comment>
<comment type="catalytic activity">
    <reaction evidence="9 10">
        <text>beta-D-fructose 6-phosphate + diphosphate = beta-D-fructose 1,6-bisphosphate + phosphate + H(+)</text>
        <dbReference type="Rhea" id="RHEA:13613"/>
        <dbReference type="ChEBI" id="CHEBI:15378"/>
        <dbReference type="ChEBI" id="CHEBI:32966"/>
        <dbReference type="ChEBI" id="CHEBI:33019"/>
        <dbReference type="ChEBI" id="CHEBI:43474"/>
        <dbReference type="ChEBI" id="CHEBI:57634"/>
        <dbReference type="EC" id="2.7.1.90"/>
    </reaction>
</comment>
<comment type="subunit">
    <text evidence="10">Homodimer.</text>
</comment>
<dbReference type="Gene3D" id="1.10.10.480">
    <property type="entry name" value="Phosphofructokinase, domain 3"/>
    <property type="match status" value="1"/>
</dbReference>
<comment type="pathway">
    <text evidence="10">Carbohydrate degradation; glycolysis; D-glyceraldehyde 3-phosphate and glycerone phosphate from D-glucose: step 3/4.</text>
</comment>
<evidence type="ECO:0000256" key="6">
    <source>
        <dbReference type="ARBA" id="ARBA00022777"/>
    </source>
</evidence>
<feature type="binding site" evidence="10">
    <location>
        <position position="131"/>
    </location>
    <ligand>
        <name>diphosphate</name>
        <dbReference type="ChEBI" id="CHEBI:33019"/>
    </ligand>
</feature>
<evidence type="ECO:0000256" key="10">
    <source>
        <dbReference type="HAMAP-Rule" id="MF_01980"/>
    </source>
</evidence>
<evidence type="ECO:0000256" key="3">
    <source>
        <dbReference type="ARBA" id="ARBA00022490"/>
    </source>
</evidence>
<dbReference type="EMBL" id="AWET01000040">
    <property type="protein sequence ID" value="ERK00034.1"/>
    <property type="molecule type" value="Genomic_DNA"/>
</dbReference>
<dbReference type="InterPro" id="IPR011183">
    <property type="entry name" value="PfpB_PPi_PFK"/>
</dbReference>
<comment type="subcellular location">
    <subcellularLocation>
        <location evidence="10">Cytoplasm</location>
    </subcellularLocation>
</comment>
<feature type="binding site" description="in other chain" evidence="10">
    <location>
        <begin position="300"/>
        <end position="302"/>
    </location>
    <ligand>
        <name>substrate</name>
        <note>ligand shared between dimeric partners</note>
    </ligand>
</feature>
<dbReference type="InterPro" id="IPR022953">
    <property type="entry name" value="ATP_PFK"/>
</dbReference>
<dbReference type="HAMAP" id="MF_01980">
    <property type="entry name" value="Phosphofructokinase_II_Long"/>
    <property type="match status" value="1"/>
</dbReference>
<feature type="binding site" evidence="10">
    <location>
        <position position="225"/>
    </location>
    <ligand>
        <name>Mg(2+)</name>
        <dbReference type="ChEBI" id="CHEBI:18420"/>
        <note>catalytic</note>
    </ligand>
</feature>
<dbReference type="GO" id="GO:0009749">
    <property type="term" value="P:response to glucose"/>
    <property type="evidence" value="ECO:0007669"/>
    <property type="project" value="TreeGrafter"/>
</dbReference>
<dbReference type="UniPathway" id="UPA00109">
    <property type="reaction ID" value="UER00182"/>
</dbReference>
<dbReference type="PIRSF" id="PIRSF005677">
    <property type="entry name" value="PPi_PFK_PfpB"/>
    <property type="match status" value="1"/>
</dbReference>
<keyword evidence="7 10" id="KW-0460">Magnesium</keyword>
<dbReference type="FunFam" id="1.10.10.480:FF:000003">
    <property type="entry name" value="Pyrophosphate--fructose 6-phosphate 1-phosphotransferase"/>
    <property type="match status" value="1"/>
</dbReference>
<dbReference type="Gene3D" id="3.40.50.460">
    <property type="entry name" value="Phosphofructokinase domain"/>
    <property type="match status" value="1"/>
</dbReference>
<sequence>MISGIVLPEKIFLIVGFLMETLPHIADLSYFCRALSRCWLDNNKIILYNKQKGKMKKSLLQKERSSYQPKLPKGLQGAVKVKEGAPTQSVSDREEIQKLFPNTYGMPLVEFVPGNEANHEAMNVGVILSGGQAPGGHNVICGIFDEVKKLNPNNRLYGFLMGPGGLVEHNYIELTAEIIDDYRNTGGFDMIGSGRTKLEEEDQFEKGLEIIRKLDIQAIVIIGGDDSNTNACVLAEYYAAKKCGVQVIGCPKTIDGDLKNDQIETSFGFDTATKTYAELIGNIERDCNSARKYWHFIKLMGRSASHIALECALQCQPNVCIVSEEVQQKDMTLNQIVEQIAAAVADRASRGMNFGVVLIPEGLIEFIPSIGRLIGELNDLLAAHGADYKDLDKEAQRAYILAHLSKENAETFATLPEGVARQLSLDRDPHGNVQVSLIETERLLSDMVEAKLVAWKKDGKFDGKFAPLHHFFGYEGRCAAPSNFDADYCYALGVSAAQLIANGKTGYMAIVKNTTAPTDEWKAGGVPITMMMNMERRSGEMKPVIRKALVELDGAPFREFARLRDEWAKETCFIYPGPIQYWGPAAVCDRTTRTLELEQQ</sequence>
<name>U2MLD2_9BACT</name>
<comment type="caution">
    <text evidence="10">Lacks conserved residue(s) required for the propagation of feature annotation.</text>
</comment>
<feature type="site" description="Important for catalytic activity and substrate specificity; stabilizes the transition state when the phosphoryl donor is PPi; prevents ATP from binding by mimicking the alpha-phosphate group of ATP" evidence="10">
    <location>
        <position position="226"/>
    </location>
</feature>
<dbReference type="PANTHER" id="PTHR43650">
    <property type="entry name" value="PYROPHOSPHATE--FRUCTOSE 6-PHOSPHATE 1-PHOSPHOTRANSFERASE"/>
    <property type="match status" value="1"/>
</dbReference>
<evidence type="ECO:0000256" key="5">
    <source>
        <dbReference type="ARBA" id="ARBA00022723"/>
    </source>
</evidence>
<feature type="binding site" evidence="10">
    <location>
        <begin position="292"/>
        <end position="293"/>
    </location>
    <ligand>
        <name>substrate</name>
        <note>ligand shared between dimeric partners</note>
    </ligand>
</feature>
<comment type="function">
    <text evidence="2 10">Catalyzes the phosphorylation of D-fructose 6-phosphate, the first committing step of glycolysis. Uses inorganic phosphate (PPi) as phosphoryl donor instead of ATP like common ATP-dependent phosphofructokinases (ATP-PFKs), which renders the reaction reversible, and can thus function both in glycolysis and gluconeogenesis. Consistently, PPi-PFK can replace the enzymes of both the forward (ATP-PFK) and reverse (fructose-bisphosphatase (FBPase)) reactions.</text>
</comment>
<dbReference type="Gene3D" id="3.40.50.450">
    <property type="match status" value="1"/>
</dbReference>
<dbReference type="GO" id="GO:0047334">
    <property type="term" value="F:diphosphate-fructose-6-phosphate 1-phosphotransferase activity"/>
    <property type="evidence" value="ECO:0007669"/>
    <property type="project" value="UniProtKB-EC"/>
</dbReference>
<evidence type="ECO:0000256" key="9">
    <source>
        <dbReference type="ARBA" id="ARBA00048072"/>
    </source>
</evidence>
<dbReference type="GO" id="GO:0003872">
    <property type="term" value="F:6-phosphofructokinase activity"/>
    <property type="evidence" value="ECO:0007669"/>
    <property type="project" value="UniProtKB-UniRule"/>
</dbReference>
<dbReference type="AlphaFoldDB" id="U2MLD2"/>
<dbReference type="EC" id="2.7.1.90" evidence="10"/>
<dbReference type="PANTHER" id="PTHR43650:SF1">
    <property type="entry name" value="PYROPHOSPHATE--FRUCTOSE 6-PHOSPHATE 1-PHOSPHOTRANSFERASE SUBUNIT BETA 2"/>
    <property type="match status" value="1"/>
</dbReference>
<dbReference type="GO" id="GO:0005829">
    <property type="term" value="C:cytosol"/>
    <property type="evidence" value="ECO:0007669"/>
    <property type="project" value="TreeGrafter"/>
</dbReference>
<feature type="site" description="Important for catalytic activity; stabilizes the transition state when the phosphoryl donor is PPi" evidence="10">
    <location>
        <position position="252"/>
    </location>
</feature>
<keyword evidence="4 10" id="KW-0808">Transferase</keyword>
<feature type="binding site" description="in other chain" evidence="10">
    <location>
        <position position="361"/>
    </location>
    <ligand>
        <name>substrate</name>
        <note>ligand shared between dimeric partners</note>
    </ligand>
</feature>
<dbReference type="PRINTS" id="PR00476">
    <property type="entry name" value="PHFRCTKINASE"/>
</dbReference>
<protein>
    <recommendedName>
        <fullName evidence="10">Pyrophosphate--fructose 6-phosphate 1-phosphotransferase</fullName>
        <ecNumber evidence="10">2.7.1.90</ecNumber>
    </recommendedName>
    <alternativeName>
        <fullName evidence="10">6-phosphofructokinase, pyrophosphate dependent</fullName>
    </alternativeName>
    <alternativeName>
        <fullName evidence="10">PPi-dependent phosphofructokinase</fullName>
        <shortName evidence="10">PPi-PFK</shortName>
    </alternativeName>
    <alternativeName>
        <fullName evidence="10">Pyrophosphate-dependent 6-phosphofructose-1-kinase</fullName>
    </alternativeName>
</protein>
<feature type="binding site" description="in other chain" evidence="10">
    <location>
        <begin position="253"/>
        <end position="255"/>
    </location>
    <ligand>
        <name>substrate</name>
        <note>ligand shared between dimeric partners</note>
    </ligand>
</feature>
<feature type="active site" description="Proton acceptor" evidence="10">
    <location>
        <position position="255"/>
    </location>
</feature>
<dbReference type="GO" id="GO:0046872">
    <property type="term" value="F:metal ion binding"/>
    <property type="evidence" value="ECO:0007669"/>
    <property type="project" value="UniProtKB-KW"/>
</dbReference>
<dbReference type="NCBIfam" id="NF005482">
    <property type="entry name" value="PRK07085.1"/>
    <property type="match status" value="1"/>
</dbReference>
<dbReference type="GO" id="GO:0005524">
    <property type="term" value="F:ATP binding"/>
    <property type="evidence" value="ECO:0007669"/>
    <property type="project" value="InterPro"/>
</dbReference>
<dbReference type="NCBIfam" id="TIGR02477">
    <property type="entry name" value="PFKA_PPi"/>
    <property type="match status" value="1"/>
</dbReference>
<evidence type="ECO:0000313" key="13">
    <source>
        <dbReference type="Proteomes" id="UP000016600"/>
    </source>
</evidence>
<keyword evidence="8 10" id="KW-0324">Glycolysis</keyword>
<dbReference type="InterPro" id="IPR035966">
    <property type="entry name" value="PKF_sf"/>
</dbReference>
<evidence type="ECO:0000256" key="4">
    <source>
        <dbReference type="ARBA" id="ARBA00022679"/>
    </source>
</evidence>
<organism evidence="12 13">
    <name type="scientific">Hoylesella pleuritidis F0068</name>
    <dbReference type="NCBI Taxonomy" id="1081904"/>
    <lineage>
        <taxon>Bacteria</taxon>
        <taxon>Pseudomonadati</taxon>
        <taxon>Bacteroidota</taxon>
        <taxon>Bacteroidia</taxon>
        <taxon>Bacteroidales</taxon>
        <taxon>Prevotellaceae</taxon>
        <taxon>Hoylesella</taxon>
    </lineage>
</organism>
<accession>U2MLD2</accession>